<comment type="caution">
    <text evidence="2">The sequence shown here is derived from an EMBL/GenBank/DDBJ whole genome shotgun (WGS) entry which is preliminary data.</text>
</comment>
<dbReference type="Pfam" id="PF19617">
    <property type="entry name" value="DUF6122"/>
    <property type="match status" value="1"/>
</dbReference>
<keyword evidence="3" id="KW-1185">Reference proteome</keyword>
<dbReference type="AlphaFoldDB" id="A0A6P0UJS5"/>
<evidence type="ECO:0000313" key="3">
    <source>
        <dbReference type="Proteomes" id="UP000468581"/>
    </source>
</evidence>
<evidence type="ECO:0008006" key="4">
    <source>
        <dbReference type="Google" id="ProtNLM"/>
    </source>
</evidence>
<keyword evidence="1" id="KW-0472">Membrane</keyword>
<evidence type="ECO:0000313" key="2">
    <source>
        <dbReference type="EMBL" id="NER12138.1"/>
    </source>
</evidence>
<gene>
    <name evidence="2" type="ORF">GWK08_01675</name>
</gene>
<evidence type="ECO:0000256" key="1">
    <source>
        <dbReference type="SAM" id="Phobius"/>
    </source>
</evidence>
<keyword evidence="1" id="KW-1133">Transmembrane helix</keyword>
<feature type="transmembrane region" description="Helical" evidence="1">
    <location>
        <begin position="30"/>
        <end position="47"/>
    </location>
</feature>
<feature type="transmembrane region" description="Helical" evidence="1">
    <location>
        <begin position="59"/>
        <end position="78"/>
    </location>
</feature>
<name>A0A6P0UJS5_9FLAO</name>
<reference evidence="2 3" key="1">
    <citation type="submission" date="2020-01" db="EMBL/GenBank/DDBJ databases">
        <title>Leptobacterium flavescens.</title>
        <authorList>
            <person name="Wang G."/>
        </authorList>
    </citation>
    <scope>NUCLEOTIDE SEQUENCE [LARGE SCALE GENOMIC DNA]</scope>
    <source>
        <strain evidence="2 3">KCTC 22160</strain>
    </source>
</reference>
<dbReference type="RefSeq" id="WP_163605172.1">
    <property type="nucleotide sequence ID" value="NZ_JAABOO010000001.1"/>
</dbReference>
<organism evidence="2 3">
    <name type="scientific">Leptobacterium flavescens</name>
    <dbReference type="NCBI Taxonomy" id="472055"/>
    <lineage>
        <taxon>Bacteria</taxon>
        <taxon>Pseudomonadati</taxon>
        <taxon>Bacteroidota</taxon>
        <taxon>Flavobacteriia</taxon>
        <taxon>Flavobacteriales</taxon>
        <taxon>Flavobacteriaceae</taxon>
        <taxon>Leptobacterium</taxon>
    </lineage>
</organism>
<proteinExistence type="predicted"/>
<dbReference type="EMBL" id="JAABOO010000001">
    <property type="protein sequence ID" value="NER12138.1"/>
    <property type="molecule type" value="Genomic_DNA"/>
</dbReference>
<feature type="transmembrane region" description="Helical" evidence="1">
    <location>
        <begin position="6"/>
        <end position="23"/>
    </location>
</feature>
<dbReference type="InterPro" id="IPR046125">
    <property type="entry name" value="DUF6122"/>
</dbReference>
<keyword evidence="1" id="KW-0812">Transmembrane</keyword>
<protein>
    <recommendedName>
        <fullName evidence="4">Metal-dependent hydrolase</fullName>
    </recommendedName>
</protein>
<dbReference type="Proteomes" id="UP000468581">
    <property type="component" value="Unassembled WGS sequence"/>
</dbReference>
<accession>A0A6P0UJS5</accession>
<sequence>MLRFFIHYGFHFIFPFLIAYVFYRKKYFRTYLILISGILIDIDHLWASPVFDPDRCSVGFHFLHSYPLILLYVVLFAVKRTRIVGLALLLHILADAIDCLLMP</sequence>